<gene>
    <name evidence="1" type="ORF">MLD38_018779</name>
</gene>
<comment type="caution">
    <text evidence="1">The sequence shown here is derived from an EMBL/GenBank/DDBJ whole genome shotgun (WGS) entry which is preliminary data.</text>
</comment>
<proteinExistence type="predicted"/>
<protein>
    <submittedName>
        <fullName evidence="1">Uncharacterized protein</fullName>
    </submittedName>
</protein>
<dbReference type="EMBL" id="CM042884">
    <property type="protein sequence ID" value="KAI4370425.1"/>
    <property type="molecule type" value="Genomic_DNA"/>
</dbReference>
<organism evidence="1 2">
    <name type="scientific">Melastoma candidum</name>
    <dbReference type="NCBI Taxonomy" id="119954"/>
    <lineage>
        <taxon>Eukaryota</taxon>
        <taxon>Viridiplantae</taxon>
        <taxon>Streptophyta</taxon>
        <taxon>Embryophyta</taxon>
        <taxon>Tracheophyta</taxon>
        <taxon>Spermatophyta</taxon>
        <taxon>Magnoliopsida</taxon>
        <taxon>eudicotyledons</taxon>
        <taxon>Gunneridae</taxon>
        <taxon>Pentapetalae</taxon>
        <taxon>rosids</taxon>
        <taxon>malvids</taxon>
        <taxon>Myrtales</taxon>
        <taxon>Melastomataceae</taxon>
        <taxon>Melastomatoideae</taxon>
        <taxon>Melastomateae</taxon>
        <taxon>Melastoma</taxon>
    </lineage>
</organism>
<dbReference type="Proteomes" id="UP001057402">
    <property type="component" value="Chromosome 5"/>
</dbReference>
<accession>A0ACB9QUU1</accession>
<reference evidence="2" key="1">
    <citation type="journal article" date="2023" name="Front. Plant Sci.">
        <title>Chromosomal-level genome assembly of Melastoma candidum provides insights into trichome evolution.</title>
        <authorList>
            <person name="Zhong Y."/>
            <person name="Wu W."/>
            <person name="Sun C."/>
            <person name="Zou P."/>
            <person name="Liu Y."/>
            <person name="Dai S."/>
            <person name="Zhou R."/>
        </authorList>
    </citation>
    <scope>NUCLEOTIDE SEQUENCE [LARGE SCALE GENOMIC DNA]</scope>
</reference>
<evidence type="ECO:0000313" key="2">
    <source>
        <dbReference type="Proteomes" id="UP001057402"/>
    </source>
</evidence>
<name>A0ACB9QUU1_9MYRT</name>
<sequence>MLPWSAFGHIIPFSQLAVSLVRSGLVRVSFLSTPGNLRRIPKLPPDVSPDLLRFIPLPLADVKDASGSPLRGEATMDVAFDEIQYLKVAYDLLREPLAGFLEVSSPDILMVDFASPWAKDLVEERGIPMMMFSIFPASALAFLMHPDYLTGERRWETPESLTIPPPWGKFPPSIAYRLHEAIGLHGGIYSKNASDYTDAERLGNVLKSSAAITIRSCPEFDRHYLETIEENIGKPVIPVGFLPRDKSTPPSSSGSRSPILEWLDGKTENSVVFVAFGSELQLTKEHIHEIALGLELSGIPFVWALRRPSWARHIDQNDEEKLAEAILPPGLLERTSSSGKVCFGWVPQFEIMSHPTIGGTLTHSAWGSVIETLQFGYPLVLLPFGIDQPLIARDMVHRGLGVEVERAGDGQYTREGVASALRFTMVSVDGEKLREKCKEQSELFGDQELHQAYVIKFIQRLQSEYCPAPKHD</sequence>
<evidence type="ECO:0000313" key="1">
    <source>
        <dbReference type="EMBL" id="KAI4370425.1"/>
    </source>
</evidence>
<keyword evidence="2" id="KW-1185">Reference proteome</keyword>